<dbReference type="InterPro" id="IPR050171">
    <property type="entry name" value="MFS_Transporters"/>
</dbReference>
<keyword evidence="4 8" id="KW-0812">Transmembrane</keyword>
<gene>
    <name evidence="10" type="ORF">SAMN04489740_4100</name>
</gene>
<evidence type="ECO:0000313" key="10">
    <source>
        <dbReference type="EMBL" id="SEF11410.1"/>
    </source>
</evidence>
<evidence type="ECO:0000313" key="11">
    <source>
        <dbReference type="Proteomes" id="UP000182725"/>
    </source>
</evidence>
<comment type="subcellular location">
    <subcellularLocation>
        <location evidence="1">Cell membrane</location>
        <topology evidence="1">Multi-pass membrane protein</topology>
    </subcellularLocation>
</comment>
<evidence type="ECO:0000256" key="5">
    <source>
        <dbReference type="ARBA" id="ARBA00022989"/>
    </source>
</evidence>
<dbReference type="Gene3D" id="1.20.1250.20">
    <property type="entry name" value="MFS general substrate transporter like domains"/>
    <property type="match status" value="1"/>
</dbReference>
<dbReference type="GO" id="GO:0005886">
    <property type="term" value="C:plasma membrane"/>
    <property type="evidence" value="ECO:0007669"/>
    <property type="project" value="UniProtKB-SubCell"/>
</dbReference>
<feature type="region of interest" description="Disordered" evidence="7">
    <location>
        <begin position="1"/>
        <end position="22"/>
    </location>
</feature>
<feature type="transmembrane region" description="Helical" evidence="8">
    <location>
        <begin position="159"/>
        <end position="176"/>
    </location>
</feature>
<keyword evidence="5 8" id="KW-1133">Transmembrane helix</keyword>
<evidence type="ECO:0000256" key="1">
    <source>
        <dbReference type="ARBA" id="ARBA00004651"/>
    </source>
</evidence>
<evidence type="ECO:0000256" key="6">
    <source>
        <dbReference type="ARBA" id="ARBA00023136"/>
    </source>
</evidence>
<feature type="transmembrane region" description="Helical" evidence="8">
    <location>
        <begin position="92"/>
        <end position="116"/>
    </location>
</feature>
<evidence type="ECO:0000256" key="3">
    <source>
        <dbReference type="ARBA" id="ARBA00022475"/>
    </source>
</evidence>
<keyword evidence="3" id="KW-1003">Cell membrane</keyword>
<feature type="transmembrane region" description="Helical" evidence="8">
    <location>
        <begin position="255"/>
        <end position="279"/>
    </location>
</feature>
<dbReference type="InterPro" id="IPR011701">
    <property type="entry name" value="MFS"/>
</dbReference>
<sequence length="423" mass="42312">MRLPGRRKTPAESSASPSQTGPSARVLAPLYAAGFTTAFGAHSIAAGLGAESGHIGLGLLTFGVLLALYDVAEVILKPVFGSLSDRIGAKPVIIAGLVGFALASLIGTLGTAPLIIGIARLGQGAAASAFSPASSAAVARLSGPGTAGRYFGKYGSWKGLGYVLGPLLGAGLIWVGGFPALFLAMAIISAAAALWVGISMPALPVLPRPRYTFSDLVHQSTQRSFLIPTMVLAGATGALGVAVGFLPLLGTTLHLPLVASMAVVAVLALSSTLTQPLVGRWRDQGCISARGGMSLGLALIAAGIVLLAVVPQPLTLYLAALVIGCGIGISTPLGFAHLASTTPPERMGRTMGSAEIGREVGDAAGPLIVGAIATTVSIAAGLGTLALLIAVTSVLSALLLPRTSDALSSHRETETPASPKSNS</sequence>
<dbReference type="AlphaFoldDB" id="A0A1H5PCG9"/>
<dbReference type="PANTHER" id="PTHR23517">
    <property type="entry name" value="RESISTANCE PROTEIN MDTM, PUTATIVE-RELATED-RELATED"/>
    <property type="match status" value="1"/>
</dbReference>
<evidence type="ECO:0000256" key="7">
    <source>
        <dbReference type="SAM" id="MobiDB-lite"/>
    </source>
</evidence>
<dbReference type="SUPFAM" id="SSF103473">
    <property type="entry name" value="MFS general substrate transporter"/>
    <property type="match status" value="1"/>
</dbReference>
<feature type="domain" description="Major facilitator superfamily (MFS) profile" evidence="9">
    <location>
        <begin position="26"/>
        <end position="404"/>
    </location>
</feature>
<feature type="transmembrane region" description="Helical" evidence="8">
    <location>
        <begin position="55"/>
        <end position="72"/>
    </location>
</feature>
<feature type="transmembrane region" description="Helical" evidence="8">
    <location>
        <begin position="291"/>
        <end position="310"/>
    </location>
</feature>
<dbReference type="EMBL" id="FNTV01000002">
    <property type="protein sequence ID" value="SEF11410.1"/>
    <property type="molecule type" value="Genomic_DNA"/>
</dbReference>
<keyword evidence="2" id="KW-0813">Transport</keyword>
<keyword evidence="6 8" id="KW-0472">Membrane</keyword>
<proteinExistence type="predicted"/>
<evidence type="ECO:0000256" key="4">
    <source>
        <dbReference type="ARBA" id="ARBA00022692"/>
    </source>
</evidence>
<feature type="transmembrane region" description="Helical" evidence="8">
    <location>
        <begin position="316"/>
        <end position="339"/>
    </location>
</feature>
<dbReference type="InterPro" id="IPR020846">
    <property type="entry name" value="MFS_dom"/>
</dbReference>
<feature type="transmembrane region" description="Helical" evidence="8">
    <location>
        <begin position="182"/>
        <end position="204"/>
    </location>
</feature>
<dbReference type="PROSITE" id="PS50850">
    <property type="entry name" value="MFS"/>
    <property type="match status" value="1"/>
</dbReference>
<feature type="transmembrane region" description="Helical" evidence="8">
    <location>
        <begin position="225"/>
        <end position="249"/>
    </location>
</feature>
<accession>A0A1H5PCG9</accession>
<organism evidence="10 11">
    <name type="scientific">Arthrobacter alpinus</name>
    <dbReference type="NCBI Taxonomy" id="656366"/>
    <lineage>
        <taxon>Bacteria</taxon>
        <taxon>Bacillati</taxon>
        <taxon>Actinomycetota</taxon>
        <taxon>Actinomycetes</taxon>
        <taxon>Micrococcales</taxon>
        <taxon>Micrococcaceae</taxon>
        <taxon>Arthrobacter</taxon>
    </lineage>
</organism>
<evidence type="ECO:0000259" key="9">
    <source>
        <dbReference type="PROSITE" id="PS50850"/>
    </source>
</evidence>
<protein>
    <submittedName>
        <fullName evidence="10">Predicted arabinose efflux permease, MFS family</fullName>
    </submittedName>
</protein>
<feature type="transmembrane region" description="Helical" evidence="8">
    <location>
        <begin position="385"/>
        <end position="401"/>
    </location>
</feature>
<dbReference type="Pfam" id="PF07690">
    <property type="entry name" value="MFS_1"/>
    <property type="match status" value="1"/>
</dbReference>
<evidence type="ECO:0000256" key="8">
    <source>
        <dbReference type="SAM" id="Phobius"/>
    </source>
</evidence>
<feature type="transmembrane region" description="Helical" evidence="8">
    <location>
        <begin position="26"/>
        <end position="48"/>
    </location>
</feature>
<dbReference type="GO" id="GO:0022857">
    <property type="term" value="F:transmembrane transporter activity"/>
    <property type="evidence" value="ECO:0007669"/>
    <property type="project" value="InterPro"/>
</dbReference>
<feature type="compositionally biased region" description="Polar residues" evidence="7">
    <location>
        <begin position="11"/>
        <end position="22"/>
    </location>
</feature>
<reference evidence="10 11" key="1">
    <citation type="submission" date="2016-10" db="EMBL/GenBank/DDBJ databases">
        <authorList>
            <person name="de Groot N.N."/>
        </authorList>
    </citation>
    <scope>NUCLEOTIDE SEQUENCE [LARGE SCALE GENOMIC DNA]</scope>
    <source>
        <strain evidence="10 11">DSM 22274</strain>
    </source>
</reference>
<dbReference type="PRINTS" id="PR01035">
    <property type="entry name" value="TCRTETA"/>
</dbReference>
<dbReference type="InterPro" id="IPR001958">
    <property type="entry name" value="Tet-R_TetA/multi-R_MdtG-like"/>
</dbReference>
<name>A0A1H5PCG9_9MICC</name>
<dbReference type="Proteomes" id="UP000182725">
    <property type="component" value="Unassembled WGS sequence"/>
</dbReference>
<evidence type="ECO:0000256" key="2">
    <source>
        <dbReference type="ARBA" id="ARBA00022448"/>
    </source>
</evidence>
<dbReference type="InterPro" id="IPR036259">
    <property type="entry name" value="MFS_trans_sf"/>
</dbReference>